<gene>
    <name evidence="3" type="ORF">SAMN05216175_1149</name>
</gene>
<dbReference type="Pfam" id="PF13229">
    <property type="entry name" value="Beta_helix"/>
    <property type="match status" value="1"/>
</dbReference>
<name>A0A1I2UVD5_9GAMM</name>
<accession>A0A1I2UVD5</accession>
<dbReference type="InterPro" id="IPR012334">
    <property type="entry name" value="Pectin_lyas_fold"/>
</dbReference>
<dbReference type="InterPro" id="IPR039448">
    <property type="entry name" value="Beta_helix"/>
</dbReference>
<dbReference type="Gene3D" id="2.160.20.10">
    <property type="entry name" value="Single-stranded right-handed beta-helix, Pectin lyase-like"/>
    <property type="match status" value="2"/>
</dbReference>
<reference evidence="4" key="1">
    <citation type="submission" date="2016-10" db="EMBL/GenBank/DDBJ databases">
        <authorList>
            <person name="Varghese N."/>
            <person name="Submissions S."/>
        </authorList>
    </citation>
    <scope>NUCLEOTIDE SEQUENCE [LARGE SCALE GENOMIC DNA]</scope>
    <source>
        <strain evidence="4">CGMCC 1.10971</strain>
    </source>
</reference>
<sequence>MANHFSIQLKKCLHLIFIFFLLSIFVVDQAYATTRKVPIDHATIQAAINASSAGDMVWVAQGTYTENITVKPGIKLEGGYKSDYSARNWNSWPSIIDGNQAGSVVIGAQGATLDGFTLRNGKANFGAGIFLEHASMTIKNNTIENNTADNGGGGIYISKHPKAPPYTDIENNTIRKNKVTSDQGGTGGGILLYLSNTGIRITNNTIGGAMGDGNTARWGGAGIATDQTPIFTIERNIISHNVLEKGHGGGLMIVNGTPNATVSQNKIHYNSVTGGNLGGGIFLLGGTYIARNEIKGNSIFGSPASGGGIFIDSAAGTTPPRIENNFILANIAEKGGGIFIRTGTNIIVMNNSLTSNLPDTHQSGGGIYIQTNASCILQNNILWGNGDDFHEETSGACTLDHNDIEDGDSVGQNGNISADPLFVNYDDLHISKSSPVVNAGRDAAAPSIDYDGDARSGSVDIGADEIISEATPCPFVKAAHASYLDPHIGDVRQFRDKHLLTNGLGRQTVRIYYEHSGSLSNFMDTHEWARIALRVAVTPVVFAIVYPSLSAIFFILLIGMGIVLWKRRKVLSRKAY</sequence>
<keyword evidence="1" id="KW-0812">Transmembrane</keyword>
<dbReference type="PANTHER" id="PTHR11319">
    <property type="entry name" value="G PROTEIN-COUPLED RECEPTOR-RELATED"/>
    <property type="match status" value="1"/>
</dbReference>
<dbReference type="OrthoDB" id="9790784at2"/>
<protein>
    <submittedName>
        <fullName evidence="3">Nitrous oxidase accessory protein NosD, contains tandem CASH domains</fullName>
    </submittedName>
</protein>
<dbReference type="NCBIfam" id="NF041770">
    <property type="entry name" value="CFI_box_CTERM"/>
    <property type="match status" value="1"/>
</dbReference>
<keyword evidence="4" id="KW-1185">Reference proteome</keyword>
<feature type="domain" description="Right handed beta helix" evidence="2">
    <location>
        <begin position="107"/>
        <end position="299"/>
    </location>
</feature>
<dbReference type="SUPFAM" id="SSF51126">
    <property type="entry name" value="Pectin lyase-like"/>
    <property type="match status" value="1"/>
</dbReference>
<dbReference type="InterPro" id="IPR011050">
    <property type="entry name" value="Pectin_lyase_fold/virulence"/>
</dbReference>
<keyword evidence="1" id="KW-0472">Membrane</keyword>
<dbReference type="SMART" id="SM00710">
    <property type="entry name" value="PbH1"/>
    <property type="match status" value="9"/>
</dbReference>
<evidence type="ECO:0000313" key="3">
    <source>
        <dbReference type="EMBL" id="SFG79777.1"/>
    </source>
</evidence>
<evidence type="ECO:0000313" key="4">
    <source>
        <dbReference type="Proteomes" id="UP000198623"/>
    </source>
</evidence>
<keyword evidence="1" id="KW-1133">Transmembrane helix</keyword>
<evidence type="ECO:0000256" key="1">
    <source>
        <dbReference type="SAM" id="Phobius"/>
    </source>
</evidence>
<feature type="transmembrane region" description="Helical" evidence="1">
    <location>
        <begin position="540"/>
        <end position="565"/>
    </location>
</feature>
<dbReference type="RefSeq" id="WP_090729534.1">
    <property type="nucleotide sequence ID" value="NZ_FOOU01000014.1"/>
</dbReference>
<dbReference type="EMBL" id="FOOU01000014">
    <property type="protein sequence ID" value="SFG79777.1"/>
    <property type="molecule type" value="Genomic_DNA"/>
</dbReference>
<evidence type="ECO:0000259" key="2">
    <source>
        <dbReference type="Pfam" id="PF13229"/>
    </source>
</evidence>
<dbReference type="InterPro" id="IPR006626">
    <property type="entry name" value="PbH1"/>
</dbReference>
<dbReference type="AlphaFoldDB" id="A0A1I2UVD5"/>
<organism evidence="3 4">
    <name type="scientific">Neptunomonas qingdaonensis</name>
    <dbReference type="NCBI Taxonomy" id="1045558"/>
    <lineage>
        <taxon>Bacteria</taxon>
        <taxon>Pseudomonadati</taxon>
        <taxon>Pseudomonadota</taxon>
        <taxon>Gammaproteobacteria</taxon>
        <taxon>Oceanospirillales</taxon>
        <taxon>Oceanospirillaceae</taxon>
        <taxon>Neptunomonas</taxon>
    </lineage>
</organism>
<proteinExistence type="predicted"/>
<dbReference type="InterPro" id="IPR049886">
    <property type="entry name" value="CFI_box_CTERM_dom"/>
</dbReference>
<dbReference type="PANTHER" id="PTHR11319:SF35">
    <property type="entry name" value="OUTER MEMBRANE PROTEIN PMPC-RELATED"/>
    <property type="match status" value="1"/>
</dbReference>
<dbReference type="Proteomes" id="UP000198623">
    <property type="component" value="Unassembled WGS sequence"/>
</dbReference>